<protein>
    <recommendedName>
        <fullName evidence="3">Lipoprotein</fullName>
    </recommendedName>
</protein>
<dbReference type="PROSITE" id="PS51257">
    <property type="entry name" value="PROKAR_LIPOPROTEIN"/>
    <property type="match status" value="1"/>
</dbReference>
<evidence type="ECO:0008006" key="3">
    <source>
        <dbReference type="Google" id="ProtNLM"/>
    </source>
</evidence>
<comment type="caution">
    <text evidence="1">The sequence shown here is derived from an EMBL/GenBank/DDBJ whole genome shotgun (WGS) entry which is preliminary data.</text>
</comment>
<proteinExistence type="predicted"/>
<dbReference type="OrthoDB" id="757813at2"/>
<keyword evidence="2" id="KW-1185">Reference proteome</keyword>
<sequence length="162" mass="18106">MKKTLLILFVLFVVGVGCKKMNNGGELCACSPMRGPELYLSVKNATGTDLLNESNAGAYTKDQVQLYQKNTAGQTTALLFAVRPPFTYGDKKFESYSIYIPVSFAGQANNTVYLKLKEKEYTLKVQLTQNNAEVTALMIDEKPVVKDNTDLTNYLQMFYLTE</sequence>
<dbReference type="Proteomes" id="UP000264217">
    <property type="component" value="Unassembled WGS sequence"/>
</dbReference>
<dbReference type="RefSeq" id="WP_117389614.1">
    <property type="nucleotide sequence ID" value="NZ_QWDC01000001.1"/>
</dbReference>
<dbReference type="EMBL" id="QWDC01000001">
    <property type="protein sequence ID" value="RFZ94048.1"/>
    <property type="molecule type" value="Genomic_DNA"/>
</dbReference>
<organism evidence="1 2">
    <name type="scientific">Mucilaginibacter conchicola</name>
    <dbReference type="NCBI Taxonomy" id="2303333"/>
    <lineage>
        <taxon>Bacteria</taxon>
        <taxon>Pseudomonadati</taxon>
        <taxon>Bacteroidota</taxon>
        <taxon>Sphingobacteriia</taxon>
        <taxon>Sphingobacteriales</taxon>
        <taxon>Sphingobacteriaceae</taxon>
        <taxon>Mucilaginibacter</taxon>
    </lineage>
</organism>
<reference evidence="1 2" key="1">
    <citation type="submission" date="2018-08" db="EMBL/GenBank/DDBJ databases">
        <title>Mucilaginibacter sp. MYSH2.</title>
        <authorList>
            <person name="Seo T."/>
        </authorList>
    </citation>
    <scope>NUCLEOTIDE SEQUENCE [LARGE SCALE GENOMIC DNA]</scope>
    <source>
        <strain evidence="1 2">MYSH2</strain>
    </source>
</reference>
<gene>
    <name evidence="1" type="ORF">D0C36_00350</name>
</gene>
<accession>A0A372NV61</accession>
<evidence type="ECO:0000313" key="2">
    <source>
        <dbReference type="Proteomes" id="UP000264217"/>
    </source>
</evidence>
<name>A0A372NV61_9SPHI</name>
<dbReference type="AlphaFoldDB" id="A0A372NV61"/>
<evidence type="ECO:0000313" key="1">
    <source>
        <dbReference type="EMBL" id="RFZ94048.1"/>
    </source>
</evidence>